<gene>
    <name evidence="7" type="ORF">LZC95_23355</name>
</gene>
<evidence type="ECO:0000313" key="8">
    <source>
        <dbReference type="Proteomes" id="UP001379533"/>
    </source>
</evidence>
<dbReference type="PROSITE" id="PS00107">
    <property type="entry name" value="PROTEIN_KINASE_ATP"/>
    <property type="match status" value="1"/>
</dbReference>
<keyword evidence="2 5" id="KW-0547">Nucleotide-binding</keyword>
<evidence type="ECO:0000313" key="7">
    <source>
        <dbReference type="EMBL" id="WXA99740.1"/>
    </source>
</evidence>
<dbReference type="InterPro" id="IPR000719">
    <property type="entry name" value="Prot_kinase_dom"/>
</dbReference>
<keyword evidence="8" id="KW-1185">Reference proteome</keyword>
<reference evidence="7 8" key="1">
    <citation type="submission" date="2021-12" db="EMBL/GenBank/DDBJ databases">
        <title>Discovery of the Pendulisporaceae a myxobacterial family with distinct sporulation behavior and unique specialized metabolism.</title>
        <authorList>
            <person name="Garcia R."/>
            <person name="Popoff A."/>
            <person name="Bader C.D."/>
            <person name="Loehr J."/>
            <person name="Walesch S."/>
            <person name="Walt C."/>
            <person name="Boldt J."/>
            <person name="Bunk B."/>
            <person name="Haeckl F.J.F.P.J."/>
            <person name="Gunesch A.P."/>
            <person name="Birkelbach J."/>
            <person name="Nuebel U."/>
            <person name="Pietschmann T."/>
            <person name="Bach T."/>
            <person name="Mueller R."/>
        </authorList>
    </citation>
    <scope>NUCLEOTIDE SEQUENCE [LARGE SCALE GENOMIC DNA]</scope>
    <source>
        <strain evidence="7 8">MSr12523</strain>
    </source>
</reference>
<dbReference type="EMBL" id="CP089982">
    <property type="protein sequence ID" value="WXA99740.1"/>
    <property type="molecule type" value="Genomic_DNA"/>
</dbReference>
<evidence type="ECO:0000256" key="4">
    <source>
        <dbReference type="ARBA" id="ARBA00022840"/>
    </source>
</evidence>
<dbReference type="Pfam" id="PF00069">
    <property type="entry name" value="Pkinase"/>
    <property type="match status" value="1"/>
</dbReference>
<dbReference type="Proteomes" id="UP001379533">
    <property type="component" value="Chromosome"/>
</dbReference>
<organism evidence="7 8">
    <name type="scientific">Pendulispora brunnea</name>
    <dbReference type="NCBI Taxonomy" id="2905690"/>
    <lineage>
        <taxon>Bacteria</taxon>
        <taxon>Pseudomonadati</taxon>
        <taxon>Myxococcota</taxon>
        <taxon>Myxococcia</taxon>
        <taxon>Myxococcales</taxon>
        <taxon>Sorangiineae</taxon>
        <taxon>Pendulisporaceae</taxon>
        <taxon>Pendulispora</taxon>
    </lineage>
</organism>
<evidence type="ECO:0000256" key="1">
    <source>
        <dbReference type="ARBA" id="ARBA00022679"/>
    </source>
</evidence>
<name>A0ABZ2KRR7_9BACT</name>
<sequence length="1130" mass="120254">MKGPWTYVSGLLDLPRMHDPAERRASWRQALATLARVSVQDGPSPLDGLHPDALVKVVRVALHDGLVDDLDWLAPPASGAALYALAAALPPGPEQREMGRRVLGRLNAANAETFVAMATRMALGSGKGLGTSAVRARVALVVDLPLALGVRDGPLAYGLCASRELAREWIVMPSSGSLHARRIAARLLERAAREAATRAQQGDDHALRVFQADGLQEAWRRLLGDRESLVWRSIAVARGLLAPFVPALKAEVAGALAPGLTPTEWRRGATSLAAMVAVSPDAALRGAVHAIDSGALERDTGMTAAFAWGLPRAAEAEPDAAKVLLERLVARAGFEASEAIAELLAEYGKGSFVERAAAKAFAALGRISNPDPLVPDDAAQALAREIARDLKRETRDEPSLREQLAAALELFVTHGAKQSYAAAREVLSGAVAALDTLDVLAQDEADEGRGGSTARRTSLAVVRDLDITLLERHTLSDLLKLGGADATRHEDELDTVRERIASWILARETGSGAHATLRLRRLRALIHLVDSDVGAYDEPARAAKLRTRWCRIAGALVERFESGPPPVLVRTLSAALARTLDALVRAEAIETVDALLVGVGVGDALAPVFDEPVAFRAALATAPLTHLRTLAEAAMDPDLKHMFERYERFVRTCSPSSLANAGGEPAPLQAQLGALDELARELFLHPSKRGEAFRTALVGLHGALVAIEEAPTLSALVDPSGGEYGPLGALETQLATLRYLTRFARGRVDGSQLETAPEQPTEEGIRVLVARAVSGAAPQLTRETVAGCESRLLNGVPPSLARVVSSVLAYLHAMPADSEIVDSQHVRVAKPDPLPSWVPPRRTIGGFYIVKALGSGGSGSVFIVNRVEDRHESNAEKFALKVPDYSATAARTLSEAAFLDLFRAEASALIALPQHKNLARFVTFDLAARPKPILVMELVEGATFANVIDSRALDMQRCFGVLDDVLHGLEAMHRVGVGHLDLTPSNVVLRAGQDGVLVDFGLAGRHIRPGCATGPYGAPEVWGATSGNGQQSPQAADVYAFGCLAFEALTGVPLFQAPSEMALIAAHIAHDGLPPRLRALATRVGLAPLGEAIFWTLRRDPTLRPTISQVRSDFAQVASRLSGLKWPLSI</sequence>
<dbReference type="PANTHER" id="PTHR43289:SF6">
    <property type="entry name" value="SERINE_THREONINE-PROTEIN KINASE NEKL-3"/>
    <property type="match status" value="1"/>
</dbReference>
<dbReference type="InterPro" id="IPR011009">
    <property type="entry name" value="Kinase-like_dom_sf"/>
</dbReference>
<keyword evidence="1" id="KW-0808">Transferase</keyword>
<keyword evidence="3 7" id="KW-0418">Kinase</keyword>
<dbReference type="InterPro" id="IPR008266">
    <property type="entry name" value="Tyr_kinase_AS"/>
</dbReference>
<dbReference type="InterPro" id="IPR017441">
    <property type="entry name" value="Protein_kinase_ATP_BS"/>
</dbReference>
<dbReference type="GO" id="GO:0016301">
    <property type="term" value="F:kinase activity"/>
    <property type="evidence" value="ECO:0007669"/>
    <property type="project" value="UniProtKB-KW"/>
</dbReference>
<feature type="binding site" evidence="5">
    <location>
        <position position="881"/>
    </location>
    <ligand>
        <name>ATP</name>
        <dbReference type="ChEBI" id="CHEBI:30616"/>
    </ligand>
</feature>
<proteinExistence type="predicted"/>
<evidence type="ECO:0000259" key="6">
    <source>
        <dbReference type="PROSITE" id="PS50011"/>
    </source>
</evidence>
<accession>A0ABZ2KRR7</accession>
<dbReference type="PROSITE" id="PS00109">
    <property type="entry name" value="PROTEIN_KINASE_TYR"/>
    <property type="match status" value="1"/>
</dbReference>
<evidence type="ECO:0000256" key="2">
    <source>
        <dbReference type="ARBA" id="ARBA00022741"/>
    </source>
</evidence>
<dbReference type="Gene3D" id="1.10.510.10">
    <property type="entry name" value="Transferase(Phosphotransferase) domain 1"/>
    <property type="match status" value="1"/>
</dbReference>
<evidence type="ECO:0000256" key="3">
    <source>
        <dbReference type="ARBA" id="ARBA00022777"/>
    </source>
</evidence>
<dbReference type="PROSITE" id="PS50011">
    <property type="entry name" value="PROTEIN_KINASE_DOM"/>
    <property type="match status" value="1"/>
</dbReference>
<protein>
    <submittedName>
        <fullName evidence="7">Protein kinase</fullName>
    </submittedName>
</protein>
<dbReference type="PANTHER" id="PTHR43289">
    <property type="entry name" value="MITOGEN-ACTIVATED PROTEIN KINASE KINASE KINASE 20-RELATED"/>
    <property type="match status" value="1"/>
</dbReference>
<dbReference type="SUPFAM" id="SSF56112">
    <property type="entry name" value="Protein kinase-like (PK-like)"/>
    <property type="match status" value="1"/>
</dbReference>
<dbReference type="RefSeq" id="WP_394850382.1">
    <property type="nucleotide sequence ID" value="NZ_CP089982.1"/>
</dbReference>
<keyword evidence="4 5" id="KW-0067">ATP-binding</keyword>
<evidence type="ECO:0000256" key="5">
    <source>
        <dbReference type="PROSITE-ProRule" id="PRU10141"/>
    </source>
</evidence>
<feature type="domain" description="Protein kinase" evidence="6">
    <location>
        <begin position="847"/>
        <end position="1115"/>
    </location>
</feature>